<dbReference type="InterPro" id="IPR010730">
    <property type="entry name" value="HET"/>
</dbReference>
<dbReference type="PANTHER" id="PTHR10622:SF10">
    <property type="entry name" value="HET DOMAIN-CONTAINING PROTEIN"/>
    <property type="match status" value="1"/>
</dbReference>
<organism evidence="2 3">
    <name type="scientific">Diaporthe vaccinii</name>
    <dbReference type="NCBI Taxonomy" id="105482"/>
    <lineage>
        <taxon>Eukaryota</taxon>
        <taxon>Fungi</taxon>
        <taxon>Dikarya</taxon>
        <taxon>Ascomycota</taxon>
        <taxon>Pezizomycotina</taxon>
        <taxon>Sordariomycetes</taxon>
        <taxon>Sordariomycetidae</taxon>
        <taxon>Diaporthales</taxon>
        <taxon>Diaporthaceae</taxon>
        <taxon>Diaporthe</taxon>
        <taxon>Diaporthe eres species complex</taxon>
    </lineage>
</organism>
<gene>
    <name evidence="2" type="ORF">FJTKL_05395</name>
</gene>
<evidence type="ECO:0000313" key="3">
    <source>
        <dbReference type="Proteomes" id="UP001600888"/>
    </source>
</evidence>
<keyword evidence="3" id="KW-1185">Reference proteome</keyword>
<accession>A0ABR4FFM8</accession>
<reference evidence="2 3" key="1">
    <citation type="submission" date="2024-03" db="EMBL/GenBank/DDBJ databases">
        <title>A high-quality draft genome sequence of Diaporthe vaccinii, a causative agent of upright dieback and viscid rot disease in cranberry plants.</title>
        <authorList>
            <person name="Sarrasin M."/>
            <person name="Lang B.F."/>
            <person name="Burger G."/>
        </authorList>
    </citation>
    <scope>NUCLEOTIDE SEQUENCE [LARGE SCALE GENOMIC DNA]</scope>
    <source>
        <strain evidence="2 3">IS7</strain>
    </source>
</reference>
<dbReference type="EMBL" id="JBAWTH010000001">
    <property type="protein sequence ID" value="KAL2293508.1"/>
    <property type="molecule type" value="Genomic_DNA"/>
</dbReference>
<dbReference type="Pfam" id="PF06985">
    <property type="entry name" value="HET"/>
    <property type="match status" value="1"/>
</dbReference>
<evidence type="ECO:0000313" key="2">
    <source>
        <dbReference type="EMBL" id="KAL2293508.1"/>
    </source>
</evidence>
<dbReference type="PANTHER" id="PTHR10622">
    <property type="entry name" value="HET DOMAIN-CONTAINING PROTEIN"/>
    <property type="match status" value="1"/>
</dbReference>
<evidence type="ECO:0000259" key="1">
    <source>
        <dbReference type="Pfam" id="PF06985"/>
    </source>
</evidence>
<dbReference type="Proteomes" id="UP001600888">
    <property type="component" value="Unassembled WGS sequence"/>
</dbReference>
<feature type="domain" description="Heterokaryon incompatibility" evidence="1">
    <location>
        <begin position="24"/>
        <end position="118"/>
    </location>
</feature>
<name>A0ABR4FFM8_9PEZI</name>
<protein>
    <recommendedName>
        <fullName evidence="1">Heterokaryon incompatibility domain-containing protein</fullName>
    </recommendedName>
</protein>
<comment type="caution">
    <text evidence="2">The sequence shown here is derived from an EMBL/GenBank/DDBJ whole genome shotgun (WGS) entry which is preliminary data.</text>
</comment>
<proteinExistence type="predicted"/>
<sequence>MRVLDTTTFELDSNSLSIFKQEGYAIFSHRWNGSEITFKELGAHIDTLRAAGTTPLESPQQEKIRGACQIARAKGIRWIWIDTCCLDKSSTAELAEFLNSMYRWYRDAKLCITYLSDVVRKGDGREDFTCEAGHPSVWFSHGWALQELLAPRHLEFFDKNWDPIGDRAGFSEQIEKITNIQSKYLKGETEGEDPRAACIATKFSWIANRQTERDEDMAYSILGLCGVTMGPQYGEGWGAFMRLQKELLSISEDESLFAWKMTEADAGLKLISRVYSQQQENQYISRHGGWSQIRQQGLLISYGGLHEVDSTRAARFCWRDTSLLYATCGTWTCVEIPRELSQIYDDFPYTLNCWDRDESGVIFRVQIWLRIVCGTQHVQDLKRVRCTEVIKDLDRSRPSHTTGYGVVLQPWALKS</sequence>